<comment type="caution">
    <text evidence="2">The sequence shown here is derived from an EMBL/GenBank/DDBJ whole genome shotgun (WGS) entry which is preliminary data.</text>
</comment>
<dbReference type="AlphaFoldDB" id="A0A8H7LRH6"/>
<evidence type="ECO:0000313" key="2">
    <source>
        <dbReference type="EMBL" id="KAF8695419.1"/>
    </source>
</evidence>
<organism evidence="2 3">
    <name type="scientific">Rhizoctonia solani</name>
    <dbReference type="NCBI Taxonomy" id="456999"/>
    <lineage>
        <taxon>Eukaryota</taxon>
        <taxon>Fungi</taxon>
        <taxon>Dikarya</taxon>
        <taxon>Basidiomycota</taxon>
        <taxon>Agaricomycotina</taxon>
        <taxon>Agaricomycetes</taxon>
        <taxon>Cantharellales</taxon>
        <taxon>Ceratobasidiaceae</taxon>
        <taxon>Rhizoctonia</taxon>
    </lineage>
</organism>
<name>A0A8H7LRH6_9AGAM</name>
<feature type="region of interest" description="Disordered" evidence="1">
    <location>
        <begin position="232"/>
        <end position="276"/>
    </location>
</feature>
<protein>
    <submittedName>
        <fullName evidence="2">Uncharacterized protein</fullName>
    </submittedName>
</protein>
<gene>
    <name evidence="2" type="ORF">RHS03_08070</name>
</gene>
<feature type="region of interest" description="Disordered" evidence="1">
    <location>
        <begin position="186"/>
        <end position="207"/>
    </location>
</feature>
<dbReference type="Proteomes" id="UP000602905">
    <property type="component" value="Unassembled WGS sequence"/>
</dbReference>
<dbReference type="OrthoDB" id="3260402at2759"/>
<sequence length="294" mass="31722">MPPFNPHINLTALAHVCNIQVPDASKPRCLLIFRNMQLKKNGLLTIPVLKCLEEGSEPQVGSYVWLNGPFRMLSGTDGSIEANIFHVVNNKPLVSLVLPPPFVTAAGTVACVMGCNVYMDVAAYNSEVKAMITYQIVVHVPGDGCQAKMKMPSHGDNVRVWGALSSMAVHEDHDEPSAKATNVTFMPRAVLDNKSKQTGGRTKRQHVAEKCLLSVSMGRPMKKTKSGPITAFSHEELSGGSSLQSNSQSSKLCSSPGMGSTTSSQESALSSPTPFRGERLFLKAINRLEQSEKA</sequence>
<evidence type="ECO:0000256" key="1">
    <source>
        <dbReference type="SAM" id="MobiDB-lite"/>
    </source>
</evidence>
<dbReference type="EMBL" id="JACYCD010000380">
    <property type="protein sequence ID" value="KAF8695419.1"/>
    <property type="molecule type" value="Genomic_DNA"/>
</dbReference>
<reference evidence="2" key="1">
    <citation type="submission" date="2020-09" db="EMBL/GenBank/DDBJ databases">
        <title>Comparative genome analyses of four rice-infecting Rhizoctonia solani isolates reveal extensive enrichment of homogalacturonan modification genes.</title>
        <authorList>
            <person name="Lee D.-Y."/>
            <person name="Jeon J."/>
            <person name="Kim K.-T."/>
            <person name="Cheong K."/>
            <person name="Song H."/>
            <person name="Choi G."/>
            <person name="Ko J."/>
            <person name="Opiyo S.O."/>
            <person name="Zuo S."/>
            <person name="Madhav S."/>
            <person name="Lee Y.-H."/>
            <person name="Wang G.-L."/>
        </authorList>
    </citation>
    <scope>NUCLEOTIDE SEQUENCE</scope>
    <source>
        <strain evidence="2">AG1-IA WGL</strain>
    </source>
</reference>
<feature type="compositionally biased region" description="Low complexity" evidence="1">
    <location>
        <begin position="238"/>
        <end position="273"/>
    </location>
</feature>
<feature type="non-terminal residue" evidence="2">
    <location>
        <position position="1"/>
    </location>
</feature>
<proteinExistence type="predicted"/>
<evidence type="ECO:0000313" key="3">
    <source>
        <dbReference type="Proteomes" id="UP000602905"/>
    </source>
</evidence>
<accession>A0A8H7LRH6</accession>